<feature type="chain" id="PRO_5026270204" evidence="1">
    <location>
        <begin position="26"/>
        <end position="125"/>
    </location>
</feature>
<dbReference type="PROSITE" id="PS51781">
    <property type="entry name" value="SH3B"/>
    <property type="match status" value="1"/>
</dbReference>
<gene>
    <name evidence="3" type="ORF">G6045_16300</name>
</gene>
<dbReference type="RefSeq" id="WP_165332678.1">
    <property type="nucleotide sequence ID" value="NZ_JAAKZW010000058.1"/>
</dbReference>
<dbReference type="AlphaFoldDB" id="A0A6G4XI33"/>
<accession>A0A6G4XI33</accession>
<protein>
    <submittedName>
        <fullName evidence="3">SH3 domain-containing protein</fullName>
    </submittedName>
</protein>
<keyword evidence="1" id="KW-0732">Signal</keyword>
<keyword evidence="4" id="KW-1185">Reference proteome</keyword>
<evidence type="ECO:0000259" key="2">
    <source>
        <dbReference type="PROSITE" id="PS51781"/>
    </source>
</evidence>
<evidence type="ECO:0000256" key="1">
    <source>
        <dbReference type="SAM" id="SignalP"/>
    </source>
</evidence>
<proteinExistence type="predicted"/>
<dbReference type="Proteomes" id="UP000481109">
    <property type="component" value="Unassembled WGS sequence"/>
</dbReference>
<sequence length="125" mass="13342">MRNRILMTAAFAAATLTTALPAANAAVRVSPSAVTAQWPNKCGYSVTTDGARLRTGPGSGYTTLGLLRKGDPVSASQRRGDWYKVSLQWDSGSDYGNRRSNGLKEGTTGWISKSLLQADTCMQLN</sequence>
<dbReference type="Gene3D" id="2.30.30.40">
    <property type="entry name" value="SH3 Domains"/>
    <property type="match status" value="1"/>
</dbReference>
<feature type="domain" description="SH3b" evidence="2">
    <location>
        <begin position="41"/>
        <end position="120"/>
    </location>
</feature>
<reference evidence="3 4" key="1">
    <citation type="submission" date="2020-02" db="EMBL/GenBank/DDBJ databases">
        <title>Whole-genome analyses of novel actinobacteria.</title>
        <authorList>
            <person name="Sahin N."/>
            <person name="Tokatli A."/>
        </authorList>
    </citation>
    <scope>NUCLEOTIDE SEQUENCE [LARGE SCALE GENOMIC DNA]</scope>
    <source>
        <strain evidence="3 4">YC504</strain>
    </source>
</reference>
<organism evidence="3 4">
    <name type="scientific">Streptomyces mesophilus</name>
    <dbReference type="NCBI Taxonomy" id="1775132"/>
    <lineage>
        <taxon>Bacteria</taxon>
        <taxon>Bacillati</taxon>
        <taxon>Actinomycetota</taxon>
        <taxon>Actinomycetes</taxon>
        <taxon>Kitasatosporales</taxon>
        <taxon>Streptomycetaceae</taxon>
        <taxon>Streptomyces</taxon>
    </lineage>
</organism>
<dbReference type="InterPro" id="IPR003646">
    <property type="entry name" value="SH3-like_bac-type"/>
</dbReference>
<dbReference type="Pfam" id="PF08239">
    <property type="entry name" value="SH3_3"/>
    <property type="match status" value="1"/>
</dbReference>
<comment type="caution">
    <text evidence="3">The sequence shown here is derived from an EMBL/GenBank/DDBJ whole genome shotgun (WGS) entry which is preliminary data.</text>
</comment>
<evidence type="ECO:0000313" key="4">
    <source>
        <dbReference type="Proteomes" id="UP000481109"/>
    </source>
</evidence>
<dbReference type="EMBL" id="JAAKZW010000058">
    <property type="protein sequence ID" value="NGO77209.1"/>
    <property type="molecule type" value="Genomic_DNA"/>
</dbReference>
<dbReference type="SMART" id="SM00287">
    <property type="entry name" value="SH3b"/>
    <property type="match status" value="1"/>
</dbReference>
<feature type="signal peptide" evidence="1">
    <location>
        <begin position="1"/>
        <end position="25"/>
    </location>
</feature>
<evidence type="ECO:0000313" key="3">
    <source>
        <dbReference type="EMBL" id="NGO77209.1"/>
    </source>
</evidence>
<name>A0A6G4XI33_9ACTN</name>